<proteinExistence type="predicted"/>
<feature type="compositionally biased region" description="Polar residues" evidence="1">
    <location>
        <begin position="94"/>
        <end position="112"/>
    </location>
</feature>
<sequence>LQCSRSSYISNQRRRWEQDSGYTSTIPGQMLDRLDVYSIDKASPEFFDAVLALCMEDIAREAATSTWHLPSLDDAVLDALPLLPMPREAMRSYSATTPVSTQFARPGTTSTRLPLPNGPPGHFLEISS</sequence>
<evidence type="ECO:0000313" key="3">
    <source>
        <dbReference type="Proteomes" id="UP001595704"/>
    </source>
</evidence>
<accession>A0ABV7UIZ0</accession>
<gene>
    <name evidence="2" type="ORF">ACFONL_13535</name>
</gene>
<reference evidence="3" key="1">
    <citation type="journal article" date="2019" name="Int. J. Syst. Evol. Microbiol.">
        <title>The Global Catalogue of Microorganisms (GCM) 10K type strain sequencing project: providing services to taxonomists for standard genome sequencing and annotation.</title>
        <authorList>
            <consortium name="The Broad Institute Genomics Platform"/>
            <consortium name="The Broad Institute Genome Sequencing Center for Infectious Disease"/>
            <person name="Wu L."/>
            <person name="Ma J."/>
        </authorList>
    </citation>
    <scope>NUCLEOTIDE SEQUENCE [LARGE SCALE GENOMIC DNA]</scope>
    <source>
        <strain evidence="3">KCTC 42282</strain>
    </source>
</reference>
<protein>
    <submittedName>
        <fullName evidence="2">Uncharacterized protein</fullName>
    </submittedName>
</protein>
<organism evidence="2 3">
    <name type="scientific">Camelimonas fluminis</name>
    <dbReference type="NCBI Taxonomy" id="1576911"/>
    <lineage>
        <taxon>Bacteria</taxon>
        <taxon>Pseudomonadati</taxon>
        <taxon>Pseudomonadota</taxon>
        <taxon>Alphaproteobacteria</taxon>
        <taxon>Hyphomicrobiales</taxon>
        <taxon>Chelatococcaceae</taxon>
        <taxon>Camelimonas</taxon>
    </lineage>
</organism>
<dbReference type="EMBL" id="JBHRYC010000070">
    <property type="protein sequence ID" value="MFC3638379.1"/>
    <property type="molecule type" value="Genomic_DNA"/>
</dbReference>
<name>A0ABV7UIZ0_9HYPH</name>
<evidence type="ECO:0000256" key="1">
    <source>
        <dbReference type="SAM" id="MobiDB-lite"/>
    </source>
</evidence>
<feature type="region of interest" description="Disordered" evidence="1">
    <location>
        <begin position="94"/>
        <end position="120"/>
    </location>
</feature>
<feature type="non-terminal residue" evidence="2">
    <location>
        <position position="1"/>
    </location>
</feature>
<dbReference type="Proteomes" id="UP001595704">
    <property type="component" value="Unassembled WGS sequence"/>
</dbReference>
<evidence type="ECO:0000313" key="2">
    <source>
        <dbReference type="EMBL" id="MFC3638379.1"/>
    </source>
</evidence>
<keyword evidence="3" id="KW-1185">Reference proteome</keyword>
<comment type="caution">
    <text evidence="2">The sequence shown here is derived from an EMBL/GenBank/DDBJ whole genome shotgun (WGS) entry which is preliminary data.</text>
</comment>
<dbReference type="RefSeq" id="WP_376853148.1">
    <property type="nucleotide sequence ID" value="NZ_JBHRYC010000070.1"/>
</dbReference>